<organism evidence="1 2">
    <name type="scientific">Candidatus Enterococcus moelleringii</name>
    <dbReference type="NCBI Taxonomy" id="2815325"/>
    <lineage>
        <taxon>Bacteria</taxon>
        <taxon>Bacillati</taxon>
        <taxon>Bacillota</taxon>
        <taxon>Bacilli</taxon>
        <taxon>Lactobacillales</taxon>
        <taxon>Enterococcaceae</taxon>
        <taxon>Enterococcus</taxon>
    </lineage>
</organism>
<comment type="caution">
    <text evidence="1">The sequence shown here is derived from an EMBL/GenBank/DDBJ whole genome shotgun (WGS) entry which is preliminary data.</text>
</comment>
<evidence type="ECO:0000313" key="2">
    <source>
        <dbReference type="Proteomes" id="UP000664601"/>
    </source>
</evidence>
<dbReference type="PANTHER" id="PTHR40056:SF1">
    <property type="entry name" value="DUF1836 DOMAIN-CONTAINING PROTEIN"/>
    <property type="match status" value="1"/>
</dbReference>
<evidence type="ECO:0000313" key="1">
    <source>
        <dbReference type="EMBL" id="MBO1304966.1"/>
    </source>
</evidence>
<accession>A0ABS3L888</accession>
<dbReference type="PANTHER" id="PTHR40056">
    <property type="entry name" value="HYPOTHETICAL CYTOSOLIC PROTEIN"/>
    <property type="match status" value="1"/>
</dbReference>
<dbReference type="Proteomes" id="UP000664601">
    <property type="component" value="Unassembled WGS sequence"/>
</dbReference>
<dbReference type="InterPro" id="IPR014975">
    <property type="entry name" value="DUF1836"/>
</dbReference>
<dbReference type="EMBL" id="JAFREM010000004">
    <property type="protein sequence ID" value="MBO1304966.1"/>
    <property type="molecule type" value="Genomic_DNA"/>
</dbReference>
<sequence length="179" mass="20963">MEENAELKQWAQSLKEVRLPRWEELPELELYMDQVITLIDRYLSPIIEPEKHHLLSSAMVNNYVKHKLVPPPVKKRYNKNHLAYLIAITLIKQVLTIPDIKQLIVMQLTIDEPKMAYNNFCQKQEESLQYVAELVLAEENTFLPVRQADYRYLAVENAVASFASKLLVEKIIELEKTDD</sequence>
<protein>
    <submittedName>
        <fullName evidence="1">DUF1836 domain-containing protein</fullName>
    </submittedName>
</protein>
<name>A0ABS3L888_9ENTE</name>
<gene>
    <name evidence="1" type="ORF">JZO70_02250</name>
</gene>
<proteinExistence type="predicted"/>
<dbReference type="Pfam" id="PF08876">
    <property type="entry name" value="DUF1836"/>
    <property type="match status" value="1"/>
</dbReference>
<dbReference type="RefSeq" id="WP_207671912.1">
    <property type="nucleotide sequence ID" value="NZ_JAFREM010000004.1"/>
</dbReference>
<reference evidence="1 2" key="1">
    <citation type="submission" date="2021-03" db="EMBL/GenBank/DDBJ databases">
        <title>Enterococcal diversity collection.</title>
        <authorList>
            <person name="Gilmore M.S."/>
            <person name="Schwartzman J."/>
            <person name="Van Tyne D."/>
            <person name="Martin M."/>
            <person name="Earl A.M."/>
            <person name="Manson A.L."/>
            <person name="Straub T."/>
            <person name="Salamzade R."/>
            <person name="Saavedra J."/>
            <person name="Lebreton F."/>
            <person name="Prichula J."/>
            <person name="Schaufler K."/>
            <person name="Gaca A."/>
            <person name="Sgardioli B."/>
            <person name="Wagenaar J."/>
            <person name="Strong T."/>
        </authorList>
    </citation>
    <scope>NUCLEOTIDE SEQUENCE [LARGE SCALE GENOMIC DNA]</scope>
    <source>
        <strain evidence="1 2">669A</strain>
    </source>
</reference>
<keyword evidence="2" id="KW-1185">Reference proteome</keyword>